<dbReference type="AlphaFoldDB" id="A0A371ECQ3"/>
<organism evidence="3 4">
    <name type="scientific">Mucuna pruriens</name>
    <name type="common">Velvet bean</name>
    <name type="synonym">Dolichos pruriens</name>
    <dbReference type="NCBI Taxonomy" id="157652"/>
    <lineage>
        <taxon>Eukaryota</taxon>
        <taxon>Viridiplantae</taxon>
        <taxon>Streptophyta</taxon>
        <taxon>Embryophyta</taxon>
        <taxon>Tracheophyta</taxon>
        <taxon>Spermatophyta</taxon>
        <taxon>Magnoliopsida</taxon>
        <taxon>eudicotyledons</taxon>
        <taxon>Gunneridae</taxon>
        <taxon>Pentapetalae</taxon>
        <taxon>rosids</taxon>
        <taxon>fabids</taxon>
        <taxon>Fabales</taxon>
        <taxon>Fabaceae</taxon>
        <taxon>Papilionoideae</taxon>
        <taxon>50 kb inversion clade</taxon>
        <taxon>NPAAA clade</taxon>
        <taxon>indigoferoid/millettioid clade</taxon>
        <taxon>Phaseoleae</taxon>
        <taxon>Mucuna</taxon>
    </lineage>
</organism>
<comment type="caution">
    <text evidence="3">The sequence shown here is derived from an EMBL/GenBank/DDBJ whole genome shotgun (WGS) entry which is preliminary data.</text>
</comment>
<evidence type="ECO:0000313" key="3">
    <source>
        <dbReference type="EMBL" id="RDX63817.1"/>
    </source>
</evidence>
<sequence>MSKERRQLSEAFERTIRWYPPWNEREHMIIRCGGYPNVPLLGTQGTINYNLELVSQQVGFSMIRAPLEEVMIPFVLHGLEAHRGEYHRKIQHTWNNIIRKRVAWRTKICGISPSYRIWLENRVKLDQEIQGYEVQETLKIRELENTLEQMKAEQGALKRMLETASEEICLLRQLNDEIKKRA</sequence>
<reference evidence="3" key="1">
    <citation type="submission" date="2018-05" db="EMBL/GenBank/DDBJ databases">
        <title>Draft genome of Mucuna pruriens seed.</title>
        <authorList>
            <person name="Nnadi N.E."/>
            <person name="Vos R."/>
            <person name="Hasami M.H."/>
            <person name="Devisetty U.K."/>
            <person name="Aguiy J.C."/>
        </authorList>
    </citation>
    <scope>NUCLEOTIDE SEQUENCE [LARGE SCALE GENOMIC DNA]</scope>
    <source>
        <strain evidence="3">JCA_2017</strain>
    </source>
</reference>
<keyword evidence="1" id="KW-0175">Coiled coil</keyword>
<dbReference type="InterPro" id="IPR056647">
    <property type="entry name" value="DUF7745"/>
</dbReference>
<feature type="non-terminal residue" evidence="3">
    <location>
        <position position="1"/>
    </location>
</feature>
<dbReference type="EMBL" id="QJKJ01014689">
    <property type="protein sequence ID" value="RDX63817.1"/>
    <property type="molecule type" value="Genomic_DNA"/>
</dbReference>
<name>A0A371ECQ3_MUCPR</name>
<proteinExistence type="predicted"/>
<dbReference type="PANTHER" id="PTHR48154:SF1">
    <property type="entry name" value="PROTEIN, PUTATIVE-RELATED"/>
    <property type="match status" value="1"/>
</dbReference>
<keyword evidence="4" id="KW-1185">Reference proteome</keyword>
<evidence type="ECO:0000259" key="2">
    <source>
        <dbReference type="Pfam" id="PF24924"/>
    </source>
</evidence>
<dbReference type="Pfam" id="PF24924">
    <property type="entry name" value="DUF7745"/>
    <property type="match status" value="1"/>
</dbReference>
<gene>
    <name evidence="3" type="ORF">CR513_57697</name>
</gene>
<evidence type="ECO:0000313" key="4">
    <source>
        <dbReference type="Proteomes" id="UP000257109"/>
    </source>
</evidence>
<protein>
    <recommendedName>
        <fullName evidence="2">DUF7745 domain-containing protein</fullName>
    </recommendedName>
</protein>
<dbReference type="PANTHER" id="PTHR48154">
    <property type="entry name" value="PROTEIN, PUTATIVE-RELATED"/>
    <property type="match status" value="1"/>
</dbReference>
<accession>A0A371ECQ3</accession>
<feature type="coiled-coil region" evidence="1">
    <location>
        <begin position="133"/>
        <end position="167"/>
    </location>
</feature>
<dbReference type="Proteomes" id="UP000257109">
    <property type="component" value="Unassembled WGS sequence"/>
</dbReference>
<feature type="domain" description="DUF7745" evidence="2">
    <location>
        <begin position="7"/>
        <end position="124"/>
    </location>
</feature>
<evidence type="ECO:0000256" key="1">
    <source>
        <dbReference type="SAM" id="Coils"/>
    </source>
</evidence>